<dbReference type="AlphaFoldDB" id="A0AA88XNE8"/>
<dbReference type="Proteomes" id="UP001186944">
    <property type="component" value="Unassembled WGS sequence"/>
</dbReference>
<keyword evidence="1" id="KW-0479">Metal-binding</keyword>
<keyword evidence="7" id="KW-1185">Reference proteome</keyword>
<comment type="caution">
    <text evidence="6">The sequence shown here is derived from an EMBL/GenBank/DDBJ whole genome shotgun (WGS) entry which is preliminary data.</text>
</comment>
<dbReference type="Gene3D" id="3.30.40.10">
    <property type="entry name" value="Zinc/RING finger domain, C3HC4 (zinc finger)"/>
    <property type="match status" value="1"/>
</dbReference>
<dbReference type="SMART" id="SM00184">
    <property type="entry name" value="RING"/>
    <property type="match status" value="1"/>
</dbReference>
<keyword evidence="3" id="KW-0862">Zinc</keyword>
<organism evidence="6 7">
    <name type="scientific">Pinctada imbricata</name>
    <name type="common">Atlantic pearl-oyster</name>
    <name type="synonym">Pinctada martensii</name>
    <dbReference type="NCBI Taxonomy" id="66713"/>
    <lineage>
        <taxon>Eukaryota</taxon>
        <taxon>Metazoa</taxon>
        <taxon>Spiralia</taxon>
        <taxon>Lophotrochozoa</taxon>
        <taxon>Mollusca</taxon>
        <taxon>Bivalvia</taxon>
        <taxon>Autobranchia</taxon>
        <taxon>Pteriomorphia</taxon>
        <taxon>Pterioida</taxon>
        <taxon>Pterioidea</taxon>
        <taxon>Pteriidae</taxon>
        <taxon>Pinctada</taxon>
    </lineage>
</organism>
<evidence type="ECO:0000259" key="5">
    <source>
        <dbReference type="PROSITE" id="PS50089"/>
    </source>
</evidence>
<evidence type="ECO:0000313" key="6">
    <source>
        <dbReference type="EMBL" id="KAK3088531.1"/>
    </source>
</evidence>
<dbReference type="InterPro" id="IPR001841">
    <property type="entry name" value="Znf_RING"/>
</dbReference>
<proteinExistence type="predicted"/>
<dbReference type="SUPFAM" id="SSF57850">
    <property type="entry name" value="RING/U-box"/>
    <property type="match status" value="1"/>
</dbReference>
<dbReference type="Pfam" id="PF13639">
    <property type="entry name" value="zf-RING_2"/>
    <property type="match status" value="1"/>
</dbReference>
<feature type="domain" description="RING-type" evidence="5">
    <location>
        <begin position="401"/>
        <end position="443"/>
    </location>
</feature>
<dbReference type="GO" id="GO:0006511">
    <property type="term" value="P:ubiquitin-dependent protein catabolic process"/>
    <property type="evidence" value="ECO:0007669"/>
    <property type="project" value="TreeGrafter"/>
</dbReference>
<dbReference type="GO" id="GO:0061630">
    <property type="term" value="F:ubiquitin protein ligase activity"/>
    <property type="evidence" value="ECO:0007669"/>
    <property type="project" value="TreeGrafter"/>
</dbReference>
<dbReference type="PANTHER" id="PTHR45931:SF3">
    <property type="entry name" value="RING ZINC FINGER-CONTAINING PROTEIN"/>
    <property type="match status" value="1"/>
</dbReference>
<evidence type="ECO:0000256" key="2">
    <source>
        <dbReference type="ARBA" id="ARBA00022771"/>
    </source>
</evidence>
<dbReference type="GO" id="GO:0008270">
    <property type="term" value="F:zinc ion binding"/>
    <property type="evidence" value="ECO:0007669"/>
    <property type="project" value="UniProtKB-KW"/>
</dbReference>
<accession>A0AA88XNE8</accession>
<evidence type="ECO:0000256" key="1">
    <source>
        <dbReference type="ARBA" id="ARBA00022723"/>
    </source>
</evidence>
<dbReference type="PROSITE" id="PS50089">
    <property type="entry name" value="ZF_RING_2"/>
    <property type="match status" value="1"/>
</dbReference>
<dbReference type="InterPro" id="IPR013083">
    <property type="entry name" value="Znf_RING/FYVE/PHD"/>
</dbReference>
<evidence type="ECO:0000256" key="4">
    <source>
        <dbReference type="PROSITE-ProRule" id="PRU00175"/>
    </source>
</evidence>
<evidence type="ECO:0000256" key="3">
    <source>
        <dbReference type="ARBA" id="ARBA00022833"/>
    </source>
</evidence>
<keyword evidence="2 4" id="KW-0863">Zinc-finger</keyword>
<name>A0AA88XNE8_PINIB</name>
<reference evidence="6" key="1">
    <citation type="submission" date="2019-08" db="EMBL/GenBank/DDBJ databases">
        <title>The improved chromosome-level genome for the pearl oyster Pinctada fucata martensii using PacBio sequencing and Hi-C.</title>
        <authorList>
            <person name="Zheng Z."/>
        </authorList>
    </citation>
    <scope>NUCLEOTIDE SEQUENCE</scope>
    <source>
        <strain evidence="6">ZZ-2019</strain>
        <tissue evidence="6">Adductor muscle</tissue>
    </source>
</reference>
<dbReference type="EMBL" id="VSWD01000011">
    <property type="protein sequence ID" value="KAK3088531.1"/>
    <property type="molecule type" value="Genomic_DNA"/>
</dbReference>
<dbReference type="InterPro" id="IPR051834">
    <property type="entry name" value="RING_finger_E3_ligase"/>
</dbReference>
<evidence type="ECO:0000313" key="7">
    <source>
        <dbReference type="Proteomes" id="UP001186944"/>
    </source>
</evidence>
<gene>
    <name evidence="6" type="ORF">FSP39_020229</name>
</gene>
<sequence>MAAVCVSFQEQMLGKECDRNEGYELAYSRDSKFGNEYRQMILRSFSEQLQSEEKTILNRAMSADDELEVKDNLREVDPGSDFPDNANQNSECIPTENKDETKKIMGACERLAETIDSHSANNEQGKCCKTEHTLFQKCQILKEIYEKYNHKELSSKNTKCTSTDLEKLPKKKKWKRVNNEDFGFKETLFPRPVRDNTEIDIDSEKLFNQIEGECDRLEEMTSPFQSHMEMEGNSLTHDKKYIRPDRDRKIEKAHKQVKSKYCSSVRNNAGRKKLFIHHRLYKIMTMEIQRLCYLPSKRKERNLLQREELKSAQKVSPYRKEPNRAPVQSLAHALHKDNAPTTFEHDVINVLISLQHRELTPEDYELLLRLDESVAPKTISKDKIDSFKTDVVTDDNAGELCAICMDPYEVGQTRKFLPCNHVFHDNCITMWLNNSSLNCPIDNLPVDDA</sequence>
<dbReference type="GO" id="GO:0005634">
    <property type="term" value="C:nucleus"/>
    <property type="evidence" value="ECO:0007669"/>
    <property type="project" value="TreeGrafter"/>
</dbReference>
<protein>
    <recommendedName>
        <fullName evidence="5">RING-type domain-containing protein</fullName>
    </recommendedName>
</protein>
<dbReference type="PANTHER" id="PTHR45931">
    <property type="entry name" value="SI:CH211-59O9.10"/>
    <property type="match status" value="1"/>
</dbReference>